<dbReference type="Proteomes" id="UP000594800">
    <property type="component" value="Chromosome"/>
</dbReference>
<feature type="domain" description="Flagellar protein FlgJ N-terminal" evidence="1">
    <location>
        <begin position="46"/>
        <end position="81"/>
    </location>
</feature>
<keyword evidence="3" id="KW-1185">Reference proteome</keyword>
<reference evidence="2 3" key="1">
    <citation type="submission" date="2020-11" db="EMBL/GenBank/DDBJ databases">
        <title>Description of Pontivivens ytuae sp. nov. isolated from deep sea sediment of Mariana Trench.</title>
        <authorList>
            <person name="Wang Z."/>
            <person name="Sun Q.-L."/>
            <person name="Xu X.-D."/>
            <person name="Tang Y.-Z."/>
            <person name="Zhang J."/>
        </authorList>
    </citation>
    <scope>NUCLEOTIDE SEQUENCE [LARGE SCALE GENOMIC DNA]</scope>
    <source>
        <strain evidence="2 3">MT2928</strain>
    </source>
</reference>
<dbReference type="RefSeq" id="WP_196102288.1">
    <property type="nucleotide sequence ID" value="NZ_CP064942.1"/>
</dbReference>
<proteinExistence type="predicted"/>
<accession>A0A7S9QC69</accession>
<evidence type="ECO:0000313" key="2">
    <source>
        <dbReference type="EMBL" id="QPH53077.1"/>
    </source>
</evidence>
<sequence>MDVVATPPATASLDRRAALEKTAREFEAAFLSEMLQHSGMGRARAAMGGGAGEDAFASLLAREQAKAFADAGGIGLARHIFDSLWEGTDA</sequence>
<evidence type="ECO:0000313" key="3">
    <source>
        <dbReference type="Proteomes" id="UP000594800"/>
    </source>
</evidence>
<name>A0A7S9QC69_9RHOB</name>
<dbReference type="InterPro" id="IPR019301">
    <property type="entry name" value="Flagellar_prot_FlgJ_N"/>
</dbReference>
<evidence type="ECO:0000259" key="1">
    <source>
        <dbReference type="Pfam" id="PF10135"/>
    </source>
</evidence>
<dbReference type="EMBL" id="CP064942">
    <property type="protein sequence ID" value="QPH53077.1"/>
    <property type="molecule type" value="Genomic_DNA"/>
</dbReference>
<dbReference type="Pfam" id="PF10135">
    <property type="entry name" value="Rod-binding"/>
    <property type="match status" value="1"/>
</dbReference>
<dbReference type="AlphaFoldDB" id="A0A7S9QC69"/>
<protein>
    <submittedName>
        <fullName evidence="2">Rod-binding protein</fullName>
    </submittedName>
</protein>
<dbReference type="KEGG" id="poz:I0K15_14895"/>
<gene>
    <name evidence="2" type="ORF">I0K15_14895</name>
</gene>
<organism evidence="2 3">
    <name type="scientific">Pontivivens ytuae</name>
    <dbReference type="NCBI Taxonomy" id="2789856"/>
    <lineage>
        <taxon>Bacteria</taxon>
        <taxon>Pseudomonadati</taxon>
        <taxon>Pseudomonadota</taxon>
        <taxon>Alphaproteobacteria</taxon>
        <taxon>Rhodobacterales</taxon>
        <taxon>Paracoccaceae</taxon>
        <taxon>Pontivivens</taxon>
    </lineage>
</organism>